<dbReference type="AlphaFoldDB" id="A0AB40BYZ7"/>
<dbReference type="Gene3D" id="2.20.70.10">
    <property type="match status" value="2"/>
</dbReference>
<feature type="compositionally biased region" description="Basic and acidic residues" evidence="2">
    <location>
        <begin position="1099"/>
        <end position="1114"/>
    </location>
</feature>
<feature type="region of interest" description="Disordered" evidence="2">
    <location>
        <begin position="661"/>
        <end position="680"/>
    </location>
</feature>
<evidence type="ECO:0000259" key="4">
    <source>
        <dbReference type="PROSITE" id="PS51676"/>
    </source>
</evidence>
<feature type="compositionally biased region" description="Polar residues" evidence="2">
    <location>
        <begin position="256"/>
        <end position="266"/>
    </location>
</feature>
<dbReference type="FunFam" id="1.10.10.440:FF:000021">
    <property type="entry name" value="pre-mRNA-processing protein 40C isoform X1"/>
    <property type="match status" value="1"/>
</dbReference>
<feature type="compositionally biased region" description="Low complexity" evidence="2">
    <location>
        <begin position="362"/>
        <end position="377"/>
    </location>
</feature>
<feature type="region of interest" description="Disordered" evidence="2">
    <location>
        <begin position="924"/>
        <end position="952"/>
    </location>
</feature>
<gene>
    <name evidence="6" type="primary">LOC120268367</name>
</gene>
<feature type="region of interest" description="Disordered" evidence="2">
    <location>
        <begin position="254"/>
        <end position="336"/>
    </location>
</feature>
<evidence type="ECO:0000313" key="5">
    <source>
        <dbReference type="Proteomes" id="UP001515500"/>
    </source>
</evidence>
<dbReference type="Gene3D" id="1.10.10.440">
    <property type="entry name" value="FF domain"/>
    <property type="match status" value="5"/>
</dbReference>
<dbReference type="InterPro" id="IPR036020">
    <property type="entry name" value="WW_dom_sf"/>
</dbReference>
<feature type="compositionally biased region" description="Basic and acidic residues" evidence="2">
    <location>
        <begin position="1060"/>
        <end position="1091"/>
    </location>
</feature>
<dbReference type="SUPFAM" id="SSF51045">
    <property type="entry name" value="WW domain"/>
    <property type="match status" value="2"/>
</dbReference>
<feature type="region of interest" description="Disordered" evidence="2">
    <location>
        <begin position="458"/>
        <end position="499"/>
    </location>
</feature>
<dbReference type="InterPro" id="IPR045148">
    <property type="entry name" value="TCRG1-like"/>
</dbReference>
<accession>A0AB40BYZ7</accession>
<dbReference type="GO" id="GO:0003712">
    <property type="term" value="F:transcription coregulator activity"/>
    <property type="evidence" value="ECO:0007669"/>
    <property type="project" value="TreeGrafter"/>
</dbReference>
<dbReference type="FunFam" id="1.10.10.440:FF:000020">
    <property type="entry name" value="Pre-mRNA-processing protein 40C"/>
    <property type="match status" value="1"/>
</dbReference>
<dbReference type="GeneID" id="120268367"/>
<dbReference type="InterPro" id="IPR036517">
    <property type="entry name" value="FF_domain_sf"/>
</dbReference>
<keyword evidence="1" id="KW-0677">Repeat</keyword>
<feature type="compositionally biased region" description="Low complexity" evidence="2">
    <location>
        <begin position="299"/>
        <end position="312"/>
    </location>
</feature>
<feature type="compositionally biased region" description="Polar residues" evidence="2">
    <location>
        <begin position="597"/>
        <end position="622"/>
    </location>
</feature>
<proteinExistence type="predicted"/>
<protein>
    <submittedName>
        <fullName evidence="6">Pre-mRNA-processing protein 40C isoform X1</fullName>
    </submittedName>
</protein>
<feature type="compositionally biased region" description="Polar residues" evidence="2">
    <location>
        <begin position="1"/>
        <end position="26"/>
    </location>
</feature>
<name>A0AB40BYZ7_DIOCR</name>
<evidence type="ECO:0000256" key="2">
    <source>
        <dbReference type="SAM" id="MobiDB-lite"/>
    </source>
</evidence>
<feature type="domain" description="FF" evidence="4">
    <location>
        <begin position="1023"/>
        <end position="1088"/>
    </location>
</feature>
<dbReference type="FunFam" id="1.10.10.440:FF:000028">
    <property type="entry name" value="Pre-mRNA-processing protein 40C"/>
    <property type="match status" value="1"/>
</dbReference>
<evidence type="ECO:0000256" key="1">
    <source>
        <dbReference type="ARBA" id="ARBA00022737"/>
    </source>
</evidence>
<evidence type="ECO:0000259" key="3">
    <source>
        <dbReference type="PROSITE" id="PS50020"/>
    </source>
</evidence>
<dbReference type="PANTHER" id="PTHR15377">
    <property type="entry name" value="TRANSCRIPTION ELONGATION REGULATOR 1"/>
    <property type="match status" value="1"/>
</dbReference>
<reference evidence="6" key="1">
    <citation type="submission" date="2025-08" db="UniProtKB">
        <authorList>
            <consortium name="RefSeq"/>
        </authorList>
    </citation>
    <scope>IDENTIFICATION</scope>
</reference>
<feature type="region of interest" description="Disordered" evidence="2">
    <location>
        <begin position="1045"/>
        <end position="1124"/>
    </location>
</feature>
<dbReference type="PANTHER" id="PTHR15377:SF3">
    <property type="entry name" value="WW DOMAIN-CONTAINING PROTEIN"/>
    <property type="match status" value="1"/>
</dbReference>
<dbReference type="GO" id="GO:0070063">
    <property type="term" value="F:RNA polymerase binding"/>
    <property type="evidence" value="ECO:0007669"/>
    <property type="project" value="EnsemblPlants"/>
</dbReference>
<dbReference type="CDD" id="cd00201">
    <property type="entry name" value="WW"/>
    <property type="match status" value="2"/>
</dbReference>
<dbReference type="SMART" id="SM00441">
    <property type="entry name" value="FF"/>
    <property type="match status" value="5"/>
</dbReference>
<dbReference type="SMART" id="SM00456">
    <property type="entry name" value="WW"/>
    <property type="match status" value="2"/>
</dbReference>
<dbReference type="Pfam" id="PF00397">
    <property type="entry name" value="WW"/>
    <property type="match status" value="1"/>
</dbReference>
<keyword evidence="5" id="KW-1185">Reference proteome</keyword>
<evidence type="ECO:0000313" key="6">
    <source>
        <dbReference type="RefSeq" id="XP_039131731.1"/>
    </source>
</evidence>
<dbReference type="PROSITE" id="PS50020">
    <property type="entry name" value="WW_DOMAIN_2"/>
    <property type="match status" value="2"/>
</dbReference>
<dbReference type="InterPro" id="IPR001202">
    <property type="entry name" value="WW_dom"/>
</dbReference>
<feature type="region of interest" description="Disordered" evidence="2">
    <location>
        <begin position="360"/>
        <end position="380"/>
    </location>
</feature>
<dbReference type="FunFam" id="1.10.10.440:FF:000030">
    <property type="entry name" value="Pre-mRNA-processing protein 40C"/>
    <property type="match status" value="1"/>
</dbReference>
<dbReference type="PROSITE" id="PS01159">
    <property type="entry name" value="WW_DOMAIN_1"/>
    <property type="match status" value="2"/>
</dbReference>
<feature type="region of interest" description="Disordered" evidence="2">
    <location>
        <begin position="77"/>
        <end position="96"/>
    </location>
</feature>
<organism evidence="5 6">
    <name type="scientific">Dioscorea cayennensis subsp. rotundata</name>
    <name type="common">White Guinea yam</name>
    <name type="synonym">Dioscorea rotundata</name>
    <dbReference type="NCBI Taxonomy" id="55577"/>
    <lineage>
        <taxon>Eukaryota</taxon>
        <taxon>Viridiplantae</taxon>
        <taxon>Streptophyta</taxon>
        <taxon>Embryophyta</taxon>
        <taxon>Tracheophyta</taxon>
        <taxon>Spermatophyta</taxon>
        <taxon>Magnoliopsida</taxon>
        <taxon>Liliopsida</taxon>
        <taxon>Dioscoreales</taxon>
        <taxon>Dioscoreaceae</taxon>
        <taxon>Dioscorea</taxon>
    </lineage>
</organism>
<sequence>MSSPRLLAQETQVSAPGDSVQQQVSESPVGGTPAGCLNPVSASSISVSPACGPATDGVTPSTSFPCAVNGLSTAVSGSATPASSLPNPIGTPHGTVNEPWKEPICANLLTPPGYVVSSSSFSYGAPPPFNSASGSTQQSSINPALKLTPSVPAAALQPPVPGHSFGNRPSFSYNVVSQANVGSASGQQFQPAIATNLSPLPSGKFTPAMTAASLQPPVPGQLMRPHSSVLGTTAPNPSPQMRMPYPISKGHAPTPMSYSFGGTSRPPTLGAPDVFAHKSSTSDTAVPEGGTGSATSLGSQSTESSATLASSSVMPSAAGPSMNHPPTLPPMASSFPVHSGTAGQLGVANAMAFSPNGTTAWSSMGSSPSFGSVVPSHAPVPPNPAPTQIAQNVQQNYPPYASLPASGPSPQAPWLHPPFQGGMQHAPFVPYPGVAPSSFPQPARSMPFPSGSSPIVQPPGVSSAAAHGGTIPFNPASSQTGVNLEHERQGSELSMGGGIPKNEEVDAWTVHKTEAGTLYYYNRLTGKSTYEKPLNFKGEPKKANDQPTPASWEKLDGTDWTLVTTNDGKKYYYDTKNKVSSWQLPAEVAELRRNQDNVSLKGNASPVQNVSLGSDKGSTPVSLSAPALQTGGRDSLVLRTSAAPVSSSALDLIKKKLQDAGSPAACPPLPAASGPSASDLNGSRVVEATVKGAQSTASKDKVKDANVDDNGSDSLSDSDVESGPSKEECIIQFKEMLKERGIAPFSKWDKELPKIVFDPRFKAVPGYSTRRALFEQFVRTRAEEVRKEERAAQKAAIDGFKQLLEEVSEDIDHRTDYEMFKKKWGSDTRFTALKRKEQEVLLNEKILPLKKAAEEKIQAIRMAATSSFKAMLRDQGDITPISRWSRVKDSLRNDPRYKTVKHEDREILFNEYISELKSAEEELEQAAKAKKDEQEKLKERERELRKRKEREEQEMERVRLKIRKKEVVASYQALLVETIKDPKASWTECKPKLDRDPQGRATNPDLDQADAEKLFREHVKDLYERCVRDFRTLLAEVITPEMASQMTENGKTALTSWSEAKQRLKPDPRYTKMPRKDRESLWSRHAEDILRKQKTATSDQKKPDAAEGRSRKTADYSQRWHGRR</sequence>
<feature type="compositionally biased region" description="Polar residues" evidence="2">
    <location>
        <begin position="1045"/>
        <end position="1059"/>
    </location>
</feature>
<dbReference type="RefSeq" id="XP_039131731.1">
    <property type="nucleotide sequence ID" value="XM_039275797.1"/>
</dbReference>
<dbReference type="GO" id="GO:0008380">
    <property type="term" value="P:RNA splicing"/>
    <property type="evidence" value="ECO:0007669"/>
    <property type="project" value="EnsemblPlants"/>
</dbReference>
<dbReference type="PROSITE" id="PS51676">
    <property type="entry name" value="FF"/>
    <property type="match status" value="3"/>
</dbReference>
<feature type="region of interest" description="Disordered" evidence="2">
    <location>
        <begin position="597"/>
        <end position="629"/>
    </location>
</feature>
<feature type="domain" description="WW" evidence="3">
    <location>
        <begin position="508"/>
        <end position="535"/>
    </location>
</feature>
<dbReference type="Proteomes" id="UP001515500">
    <property type="component" value="Chromosome 9"/>
</dbReference>
<feature type="compositionally biased region" description="Polar residues" evidence="2">
    <location>
        <begin position="77"/>
        <end position="86"/>
    </location>
</feature>
<feature type="domain" description="FF" evidence="4">
    <location>
        <begin position="726"/>
        <end position="780"/>
    </location>
</feature>
<feature type="region of interest" description="Disordered" evidence="2">
    <location>
        <begin position="691"/>
        <end position="724"/>
    </location>
</feature>
<dbReference type="GO" id="GO:0005634">
    <property type="term" value="C:nucleus"/>
    <property type="evidence" value="ECO:0007669"/>
    <property type="project" value="TreeGrafter"/>
</dbReference>
<dbReference type="SUPFAM" id="SSF81698">
    <property type="entry name" value="FF domain"/>
    <property type="match status" value="5"/>
</dbReference>
<dbReference type="Pfam" id="PF01846">
    <property type="entry name" value="FF"/>
    <property type="match status" value="5"/>
</dbReference>
<feature type="region of interest" description="Disordered" evidence="2">
    <location>
        <begin position="1"/>
        <end position="38"/>
    </location>
</feature>
<feature type="compositionally biased region" description="Low complexity" evidence="2">
    <location>
        <begin position="708"/>
        <end position="717"/>
    </location>
</feature>
<feature type="domain" description="FF" evidence="4">
    <location>
        <begin position="861"/>
        <end position="915"/>
    </location>
</feature>
<feature type="domain" description="WW" evidence="3">
    <location>
        <begin position="560"/>
        <end position="587"/>
    </location>
</feature>
<dbReference type="InterPro" id="IPR002713">
    <property type="entry name" value="FF_domain"/>
</dbReference>